<dbReference type="PANTHER" id="PTHR22872">
    <property type="entry name" value="BTK-BINDING PROTEIN-RELATED"/>
    <property type="match status" value="1"/>
</dbReference>
<dbReference type="InterPro" id="IPR013783">
    <property type="entry name" value="Ig-like_fold"/>
</dbReference>
<protein>
    <submittedName>
        <fullName evidence="6">BNR repeat domain protein</fullName>
    </submittedName>
</protein>
<evidence type="ECO:0000256" key="1">
    <source>
        <dbReference type="ARBA" id="ARBA00022737"/>
    </source>
</evidence>
<dbReference type="Gene3D" id="2.130.10.30">
    <property type="entry name" value="Regulator of chromosome condensation 1/beta-lactamase-inhibitor protein II"/>
    <property type="match status" value="2"/>
</dbReference>
<dbReference type="InterPro" id="IPR000408">
    <property type="entry name" value="Reg_chr_condens"/>
</dbReference>
<evidence type="ECO:0000256" key="2">
    <source>
        <dbReference type="ARBA" id="ARBA00023295"/>
    </source>
</evidence>
<keyword evidence="2" id="KW-0326">Glycosidase</keyword>
<dbReference type="InterPro" id="IPR036116">
    <property type="entry name" value="FN3_sf"/>
</dbReference>
<keyword evidence="4" id="KW-0732">Signal</keyword>
<dbReference type="InterPro" id="IPR009091">
    <property type="entry name" value="RCC1/BLIP-II"/>
</dbReference>
<proteinExistence type="predicted"/>
<dbReference type="EMBL" id="CADCVR010000003">
    <property type="protein sequence ID" value="CAA9473123.1"/>
    <property type="molecule type" value="Genomic_DNA"/>
</dbReference>
<dbReference type="SUPFAM" id="SSF49265">
    <property type="entry name" value="Fibronectin type III"/>
    <property type="match status" value="1"/>
</dbReference>
<dbReference type="Pfam" id="PF13540">
    <property type="entry name" value="RCC1_2"/>
    <property type="match status" value="7"/>
</dbReference>
<dbReference type="PROSITE" id="PS50012">
    <property type="entry name" value="RCC1_3"/>
    <property type="match status" value="6"/>
</dbReference>
<name>A0A6J4RGL1_9ACTN</name>
<gene>
    <name evidence="6" type="ORF">AVDCRST_MAG53-65</name>
</gene>
<dbReference type="CDD" id="cd00063">
    <property type="entry name" value="FN3"/>
    <property type="match status" value="1"/>
</dbReference>
<feature type="region of interest" description="Disordered" evidence="3">
    <location>
        <begin position="447"/>
        <end position="503"/>
    </location>
</feature>
<sequence length="686" mass="70256">MLVADLTSGTGRARRRITLAARAFLVACVWISVNGATAAADQATDPPSPAAGLLDAGWFHTCAVLSAGSVRCWGSGAEGQLGYGSTDSVGDNEIPGSAGPVNLGVGRTAQALAAGDFHSCALLDDASVRCWGFGGDGRLGYASTANVRDPGAAGPVDLGGPAKAITADAAHTCALLLDGSVRCWGYGGEGFPRDGRLGYGNTKNVGDNETPGSAGPVKLGEGRTATAISAGREHSCALLDDGTVKCWGRNFDGQLGYGSVTSLGDDPATTPDMLGRVDLGPGRTATAISAGGTHTCALLDEGNVRCWGAAGFGQLGYANTDRIGDDETPARAGPVDVGAGRFVTAISAGDMHTCARLDDGTVRCWGAGSVGRLGYPAANRGDEHDNVGDDETPAAVGPVDVGSGRTATAISAGRNHTCVRLDDAGVRCWGRGAFGRLGYCSENTVGDDESPAAAGPVDLGEPGARVAGCPRPADATGTPGAGNAQSATPAKPATPAASDGSPAVVAGATPLAASEAARARDFRRCVAAVASHSEGERRLARRGSARERARAKAHRSRHAAAGRRRCLRLFARTPGRVTGLRARAVAPTRIRLDFKTPGTSGPQPPPVRSYLIKQSLRPIRDSKDFARAQTLCKGSCRFSVPEVGDRVSLTVSDLRPRTTYFYAVAARDHISGHRGPRSRWVKVTTG</sequence>
<dbReference type="Gene3D" id="2.60.40.10">
    <property type="entry name" value="Immunoglobulins"/>
    <property type="match status" value="1"/>
</dbReference>
<keyword evidence="2" id="KW-0378">Hydrolase</keyword>
<feature type="domain" description="Fibronectin type-III" evidence="5">
    <location>
        <begin position="576"/>
        <end position="686"/>
    </location>
</feature>
<dbReference type="SMART" id="SM00060">
    <property type="entry name" value="FN3"/>
    <property type="match status" value="1"/>
</dbReference>
<feature type="chain" id="PRO_5026989424" evidence="4">
    <location>
        <begin position="39"/>
        <end position="686"/>
    </location>
</feature>
<organism evidence="6">
    <name type="scientific">uncultured Solirubrobacteraceae bacterium</name>
    <dbReference type="NCBI Taxonomy" id="1162706"/>
    <lineage>
        <taxon>Bacteria</taxon>
        <taxon>Bacillati</taxon>
        <taxon>Actinomycetota</taxon>
        <taxon>Thermoleophilia</taxon>
        <taxon>Solirubrobacterales</taxon>
        <taxon>Solirubrobacteraceae</taxon>
        <taxon>environmental samples</taxon>
    </lineage>
</organism>
<feature type="compositionally biased region" description="Low complexity" evidence="3">
    <location>
        <begin position="487"/>
        <end position="497"/>
    </location>
</feature>
<dbReference type="SUPFAM" id="SSF50985">
    <property type="entry name" value="RCC1/BLIP-II"/>
    <property type="match status" value="1"/>
</dbReference>
<feature type="region of interest" description="Disordered" evidence="3">
    <location>
        <begin position="533"/>
        <end position="558"/>
    </location>
</feature>
<evidence type="ECO:0000259" key="5">
    <source>
        <dbReference type="PROSITE" id="PS50853"/>
    </source>
</evidence>
<dbReference type="PRINTS" id="PR00633">
    <property type="entry name" value="RCCNDNSATION"/>
</dbReference>
<dbReference type="PROSITE" id="PS50853">
    <property type="entry name" value="FN3"/>
    <property type="match status" value="1"/>
</dbReference>
<evidence type="ECO:0000256" key="3">
    <source>
        <dbReference type="SAM" id="MobiDB-lite"/>
    </source>
</evidence>
<dbReference type="GO" id="GO:0005975">
    <property type="term" value="P:carbohydrate metabolic process"/>
    <property type="evidence" value="ECO:0007669"/>
    <property type="project" value="UniProtKB-ARBA"/>
</dbReference>
<dbReference type="InterPro" id="IPR003961">
    <property type="entry name" value="FN3_dom"/>
</dbReference>
<dbReference type="AlphaFoldDB" id="A0A6J4RGL1"/>
<feature type="compositionally biased region" description="Basic and acidic residues" evidence="3">
    <location>
        <begin position="533"/>
        <end position="550"/>
    </location>
</feature>
<accession>A0A6J4RGL1</accession>
<keyword evidence="1" id="KW-0677">Repeat</keyword>
<evidence type="ECO:0000313" key="6">
    <source>
        <dbReference type="EMBL" id="CAA9473123.1"/>
    </source>
</evidence>
<reference evidence="6" key="1">
    <citation type="submission" date="2020-02" db="EMBL/GenBank/DDBJ databases">
        <authorList>
            <person name="Meier V. D."/>
        </authorList>
    </citation>
    <scope>NUCLEOTIDE SEQUENCE</scope>
    <source>
        <strain evidence="6">AVDCRST_MAG53</strain>
    </source>
</reference>
<evidence type="ECO:0000256" key="4">
    <source>
        <dbReference type="SAM" id="SignalP"/>
    </source>
</evidence>
<dbReference type="GO" id="GO:0016798">
    <property type="term" value="F:hydrolase activity, acting on glycosyl bonds"/>
    <property type="evidence" value="ECO:0007669"/>
    <property type="project" value="UniProtKB-KW"/>
</dbReference>
<feature type="signal peptide" evidence="4">
    <location>
        <begin position="1"/>
        <end position="38"/>
    </location>
</feature>
<dbReference type="InterPro" id="IPR051625">
    <property type="entry name" value="Signaling_Regulatory_Domain"/>
</dbReference>